<dbReference type="Pfam" id="PF00026">
    <property type="entry name" value="Asp"/>
    <property type="match status" value="1"/>
</dbReference>
<keyword evidence="2 7" id="KW-0645">Protease</keyword>
<evidence type="ECO:0000313" key="11">
    <source>
        <dbReference type="EMBL" id="KAE9979492.1"/>
    </source>
</evidence>
<dbReference type="PANTHER" id="PTHR47966">
    <property type="entry name" value="BETA-SITE APP-CLEAVING ENZYME, ISOFORM A-RELATED"/>
    <property type="match status" value="1"/>
</dbReference>
<comment type="similarity">
    <text evidence="1 7">Belongs to the peptidase A1 family.</text>
</comment>
<evidence type="ECO:0000313" key="12">
    <source>
        <dbReference type="Proteomes" id="UP000447873"/>
    </source>
</evidence>
<dbReference type="InterPro" id="IPR001461">
    <property type="entry name" value="Aspartic_peptidase_A1"/>
</dbReference>
<feature type="active site" evidence="6">
    <location>
        <position position="83"/>
    </location>
</feature>
<keyword evidence="4 7" id="KW-0064">Aspartyl protease</keyword>
<feature type="chain" id="PRO_5034245910" description="Peptidase A1 domain-containing protein" evidence="9">
    <location>
        <begin position="21"/>
        <end position="542"/>
    </location>
</feature>
<dbReference type="InterPro" id="IPR021109">
    <property type="entry name" value="Peptidase_aspartic_dom_sf"/>
</dbReference>
<sequence length="542" mass="56378">MTRLLLLSALATLLASFVSAKPEVLSMPIRRDASKHHKALLKRRLMKRDPFSVNLDGYLNQGGFYLVNVTVGTPAQNIILDIDTGSSDIWMFGPNSCDEKTAICYGGTFNIQNSNSAVQNSRSPPFEIQYGTPGSGVNGTYFQDVFSLGGQNVRNLTMAVATRSEYVGTGIMGIGFALGEALQGELNQTYANLPVVLANQSLIPSASYSLYLDDLDIGEGTVLFGGYDTDKFEGNLAVLDIQPAEKNLISRMLVVWSSIGVTDKSGSTVIPSSAVPQSALLDSGTALTVVPSDVFKTLVSYFGANYRRSLGIYEVNCDLGYGTLDFGFGDSNGPVIGVPFSELAIPITDSDGNFITYSDGSPVCMLGLDTADASLGVILGDTFLRSAYVVYDLDRKQIGIAQTRFNVTTSNVKVINRGSGNLAGASSIVASGTTLSYGATAAATMEQAPGAGAGTRTASGRAGGTKSVATASGTINGGVKTTYANRATDIPGATGSVSGTGSAISTKKSAAGGSFEAFDVKLQGFLLAALMFVGAGGLLLRV</sequence>
<feature type="signal peptide" evidence="9">
    <location>
        <begin position="1"/>
        <end position="20"/>
    </location>
</feature>
<dbReference type="PRINTS" id="PR00792">
    <property type="entry name" value="PEPSIN"/>
</dbReference>
<feature type="transmembrane region" description="Helical" evidence="8">
    <location>
        <begin position="522"/>
        <end position="540"/>
    </location>
</feature>
<name>A0A8H3V1U0_VENIN</name>
<evidence type="ECO:0000256" key="7">
    <source>
        <dbReference type="RuleBase" id="RU000454"/>
    </source>
</evidence>
<dbReference type="PROSITE" id="PS51767">
    <property type="entry name" value="PEPTIDASE_A1"/>
    <property type="match status" value="1"/>
</dbReference>
<keyword evidence="8" id="KW-1133">Transmembrane helix</keyword>
<protein>
    <recommendedName>
        <fullName evidence="10">Peptidase A1 domain-containing protein</fullName>
    </recommendedName>
</protein>
<dbReference type="Gene3D" id="2.40.70.10">
    <property type="entry name" value="Acid Proteases"/>
    <property type="match status" value="2"/>
</dbReference>
<evidence type="ECO:0000256" key="3">
    <source>
        <dbReference type="ARBA" id="ARBA00022729"/>
    </source>
</evidence>
<keyword evidence="3 9" id="KW-0732">Signal</keyword>
<evidence type="ECO:0000256" key="6">
    <source>
        <dbReference type="PIRSR" id="PIRSR601461-1"/>
    </source>
</evidence>
<dbReference type="CDD" id="cd05474">
    <property type="entry name" value="SAP_like"/>
    <property type="match status" value="1"/>
</dbReference>
<dbReference type="InterPro" id="IPR033121">
    <property type="entry name" value="PEPTIDASE_A1"/>
</dbReference>
<dbReference type="PROSITE" id="PS00141">
    <property type="entry name" value="ASP_PROTEASE"/>
    <property type="match status" value="1"/>
</dbReference>
<gene>
    <name evidence="11" type="ORF">EG328_000819</name>
</gene>
<dbReference type="PANTHER" id="PTHR47966:SF65">
    <property type="entry name" value="ASPARTIC-TYPE ENDOPEPTIDASE"/>
    <property type="match status" value="1"/>
</dbReference>
<dbReference type="GO" id="GO:0006508">
    <property type="term" value="P:proteolysis"/>
    <property type="evidence" value="ECO:0007669"/>
    <property type="project" value="UniProtKB-KW"/>
</dbReference>
<evidence type="ECO:0000259" key="10">
    <source>
        <dbReference type="PROSITE" id="PS51767"/>
    </source>
</evidence>
<accession>A0A8H3V1U0</accession>
<feature type="active site" evidence="6">
    <location>
        <position position="282"/>
    </location>
</feature>
<evidence type="ECO:0000256" key="9">
    <source>
        <dbReference type="SAM" id="SignalP"/>
    </source>
</evidence>
<evidence type="ECO:0000256" key="2">
    <source>
        <dbReference type="ARBA" id="ARBA00022670"/>
    </source>
</evidence>
<keyword evidence="8" id="KW-0472">Membrane</keyword>
<proteinExistence type="inferred from homology"/>
<dbReference type="AlphaFoldDB" id="A0A8H3V1U0"/>
<evidence type="ECO:0000256" key="4">
    <source>
        <dbReference type="ARBA" id="ARBA00022750"/>
    </source>
</evidence>
<keyword evidence="5 7" id="KW-0378">Hydrolase</keyword>
<evidence type="ECO:0000256" key="5">
    <source>
        <dbReference type="ARBA" id="ARBA00022801"/>
    </source>
</evidence>
<reference evidence="11 12" key="1">
    <citation type="submission" date="2018-12" db="EMBL/GenBank/DDBJ databases">
        <title>Venturia inaequalis Genome Resource.</title>
        <authorList>
            <person name="Lichtner F.J."/>
        </authorList>
    </citation>
    <scope>NUCLEOTIDE SEQUENCE [LARGE SCALE GENOMIC DNA]</scope>
    <source>
        <strain evidence="11 12">120213</strain>
    </source>
</reference>
<dbReference type="Proteomes" id="UP000447873">
    <property type="component" value="Unassembled WGS sequence"/>
</dbReference>
<dbReference type="InterPro" id="IPR001969">
    <property type="entry name" value="Aspartic_peptidase_AS"/>
</dbReference>
<dbReference type="SUPFAM" id="SSF50630">
    <property type="entry name" value="Acid proteases"/>
    <property type="match status" value="1"/>
</dbReference>
<evidence type="ECO:0000256" key="8">
    <source>
        <dbReference type="SAM" id="Phobius"/>
    </source>
</evidence>
<dbReference type="GO" id="GO:0004190">
    <property type="term" value="F:aspartic-type endopeptidase activity"/>
    <property type="evidence" value="ECO:0007669"/>
    <property type="project" value="UniProtKB-KW"/>
</dbReference>
<keyword evidence="8" id="KW-0812">Transmembrane</keyword>
<dbReference type="InterPro" id="IPR033876">
    <property type="entry name" value="SAP-like"/>
</dbReference>
<organism evidence="11 12">
    <name type="scientific">Venturia inaequalis</name>
    <name type="common">Apple scab fungus</name>
    <dbReference type="NCBI Taxonomy" id="5025"/>
    <lineage>
        <taxon>Eukaryota</taxon>
        <taxon>Fungi</taxon>
        <taxon>Dikarya</taxon>
        <taxon>Ascomycota</taxon>
        <taxon>Pezizomycotina</taxon>
        <taxon>Dothideomycetes</taxon>
        <taxon>Pleosporomycetidae</taxon>
        <taxon>Venturiales</taxon>
        <taxon>Venturiaceae</taxon>
        <taxon>Venturia</taxon>
    </lineage>
</organism>
<comment type="caution">
    <text evidence="11">The sequence shown here is derived from an EMBL/GenBank/DDBJ whole genome shotgun (WGS) entry which is preliminary data.</text>
</comment>
<evidence type="ECO:0000256" key="1">
    <source>
        <dbReference type="ARBA" id="ARBA00007447"/>
    </source>
</evidence>
<dbReference type="EMBL" id="WNWS01000117">
    <property type="protein sequence ID" value="KAE9979492.1"/>
    <property type="molecule type" value="Genomic_DNA"/>
</dbReference>
<feature type="domain" description="Peptidase A1" evidence="10">
    <location>
        <begin position="65"/>
        <end position="401"/>
    </location>
</feature>